<feature type="region of interest" description="Disordered" evidence="1">
    <location>
        <begin position="1"/>
        <end position="20"/>
    </location>
</feature>
<gene>
    <name evidence="2" type="ORF">ACFO0D_01270</name>
</gene>
<evidence type="ECO:0000313" key="2">
    <source>
        <dbReference type="EMBL" id="MFC4636959.1"/>
    </source>
</evidence>
<sequence length="54" mass="5950">MTDHDERNAAQVNVLRNELTDEQPANVRPCRCRDGGRAALINCPDCRGEGVVRG</sequence>
<reference evidence="3" key="1">
    <citation type="journal article" date="2019" name="Int. J. Syst. Evol. Microbiol.">
        <title>The Global Catalogue of Microorganisms (GCM) 10K type strain sequencing project: providing services to taxonomists for standard genome sequencing and annotation.</title>
        <authorList>
            <consortium name="The Broad Institute Genomics Platform"/>
            <consortium name="The Broad Institute Genome Sequencing Center for Infectious Disease"/>
            <person name="Wu L."/>
            <person name="Ma J."/>
        </authorList>
    </citation>
    <scope>NUCLEOTIDE SEQUENCE [LARGE SCALE GENOMIC DNA]</scope>
    <source>
        <strain evidence="3">CCUG 55995</strain>
    </source>
</reference>
<keyword evidence="3" id="KW-1185">Reference proteome</keyword>
<name>A0ABV9I3P8_9DEIO</name>
<evidence type="ECO:0000313" key="3">
    <source>
        <dbReference type="Proteomes" id="UP001595952"/>
    </source>
</evidence>
<evidence type="ECO:0008006" key="4">
    <source>
        <dbReference type="Google" id="ProtNLM"/>
    </source>
</evidence>
<comment type="caution">
    <text evidence="2">The sequence shown here is derived from an EMBL/GenBank/DDBJ whole genome shotgun (WGS) entry which is preliminary data.</text>
</comment>
<dbReference type="Proteomes" id="UP001595952">
    <property type="component" value="Unassembled WGS sequence"/>
</dbReference>
<organism evidence="2 3">
    <name type="scientific">Deinococcus hohokamensis</name>
    <dbReference type="NCBI Taxonomy" id="309883"/>
    <lineage>
        <taxon>Bacteria</taxon>
        <taxon>Thermotogati</taxon>
        <taxon>Deinococcota</taxon>
        <taxon>Deinococci</taxon>
        <taxon>Deinococcales</taxon>
        <taxon>Deinococcaceae</taxon>
        <taxon>Deinococcus</taxon>
    </lineage>
</organism>
<dbReference type="EMBL" id="JBHSEI010000001">
    <property type="protein sequence ID" value="MFC4636959.1"/>
    <property type="molecule type" value="Genomic_DNA"/>
</dbReference>
<evidence type="ECO:0000256" key="1">
    <source>
        <dbReference type="SAM" id="MobiDB-lite"/>
    </source>
</evidence>
<accession>A0ABV9I3P8</accession>
<protein>
    <recommendedName>
        <fullName evidence="4">Molecular chaperone DnaJ</fullName>
    </recommendedName>
</protein>
<proteinExistence type="predicted"/>
<dbReference type="RefSeq" id="WP_380059996.1">
    <property type="nucleotide sequence ID" value="NZ_JBHSEI010000001.1"/>
</dbReference>